<feature type="compositionally biased region" description="Polar residues" evidence="1">
    <location>
        <begin position="173"/>
        <end position="187"/>
    </location>
</feature>
<feature type="domain" description="Thiaminase-2/PQQC" evidence="2">
    <location>
        <begin position="458"/>
        <end position="686"/>
    </location>
</feature>
<dbReference type="SUPFAM" id="SSF53613">
    <property type="entry name" value="Ribokinase-like"/>
    <property type="match status" value="2"/>
</dbReference>
<dbReference type="OrthoDB" id="10028886at2759"/>
<dbReference type="InterPro" id="IPR016084">
    <property type="entry name" value="Haem_Oase-like_multi-hlx"/>
</dbReference>
<name>A0A316UY08_9BASI</name>
<feature type="domain" description="Pyridoxamine kinase/Phosphomethylpyrimidine kinase" evidence="3">
    <location>
        <begin position="30"/>
        <end position="225"/>
    </location>
</feature>
<dbReference type="InterPro" id="IPR004305">
    <property type="entry name" value="Thiaminase-2/PQQC"/>
</dbReference>
<evidence type="ECO:0000313" key="4">
    <source>
        <dbReference type="EMBL" id="PWN29191.1"/>
    </source>
</evidence>
<dbReference type="GO" id="GO:0008972">
    <property type="term" value="F:phosphomethylpyrimidine kinase activity"/>
    <property type="evidence" value="ECO:0007669"/>
    <property type="project" value="InterPro"/>
</dbReference>
<dbReference type="PANTHER" id="PTHR20858">
    <property type="entry name" value="PHOSPHOMETHYLPYRIMIDINE KINASE"/>
    <property type="match status" value="1"/>
</dbReference>
<feature type="region of interest" description="Disordered" evidence="1">
    <location>
        <begin position="233"/>
        <end position="272"/>
    </location>
</feature>
<evidence type="ECO:0000256" key="1">
    <source>
        <dbReference type="SAM" id="MobiDB-lite"/>
    </source>
</evidence>
<dbReference type="STRING" id="1569628.A0A316UY08"/>
<dbReference type="PANTHER" id="PTHR20858:SF17">
    <property type="entry name" value="HYDROXYMETHYLPYRIMIDINE_PHOSPHOMETHYLPYRIMIDINE KINASE THI20-RELATED"/>
    <property type="match status" value="1"/>
</dbReference>
<dbReference type="EMBL" id="KZ819664">
    <property type="protein sequence ID" value="PWN29191.1"/>
    <property type="molecule type" value="Genomic_DNA"/>
</dbReference>
<dbReference type="GO" id="GO:0008902">
    <property type="term" value="F:hydroxymethylpyrimidine kinase activity"/>
    <property type="evidence" value="ECO:0007669"/>
    <property type="project" value="TreeGrafter"/>
</dbReference>
<dbReference type="Gene3D" id="3.40.1190.20">
    <property type="match status" value="1"/>
</dbReference>
<accession>A0A316UY08</accession>
<dbReference type="GO" id="GO:0005829">
    <property type="term" value="C:cytosol"/>
    <property type="evidence" value="ECO:0007669"/>
    <property type="project" value="TreeGrafter"/>
</dbReference>
<dbReference type="CDD" id="cd19367">
    <property type="entry name" value="TenA_C_ScTHI20-like"/>
    <property type="match status" value="1"/>
</dbReference>
<dbReference type="Proteomes" id="UP000245884">
    <property type="component" value="Unassembled WGS sequence"/>
</dbReference>
<sequence length="692" mass="74400">MSGHPANPSLSLWSASSTHTPRVCTIAGSDSGGGAGIQADLKTVLALGGYGLSVITALTAQNTTGVSGIHVPPVDFLRKQVQSVRKDIRIDGWKIGMLANEEVVGVVAEELKDVKAPVVLDPVMVSTSGSLLLPHEAIQGLITKLLPQCTLLTPNLPEAEQLLAHATVGRSEAQGSSKQPIPSPQPLQTLQDRLDAAKKLSDLGPKAVLLKGGHKAFKRREVDEALRSLGILQADQQPHEHHGRCRKVQQDLEGSRSAAPDALSPGAAVSLSSRGSSHNLIVVRSDGHPYSPVLRHLLNEEDDGAEEEVVIDILFTSQTNTYTLFVGPRLTQGCTHGTGCTLSSALATHLAAGSGSGEGEVDEDAQLRRACWRSIAYVQAAIVRGYEDLGKGPGALDHAVSVGPRGVLQSTAERFTAAKEQDDISADTTERYAGMLSPSSSSRLGSQPTPVVTALLSRSQPLWEAYVWHPFVQRLALHFQPASSSSSASHQPLSRAPFLHFLKQDYHFLLHYSRLWSRSASSASSFAEADYFLTLAHGMAREAAGHVALCEGSFGVGKRELEAEREGEAVMAYTRFVLDVADKHGGASLETLTVTMPCLLGYADMGWRLRLADSGDSSSKMSDSLRTWYQQYVSTGYLTAVRAGLAKLEEEAAGMQQPSAERMERLQGLWDQALRLERGMWDEAMRVTGEEM</sequence>
<dbReference type="CDD" id="cd01169">
    <property type="entry name" value="HMPP_kinase"/>
    <property type="match status" value="1"/>
</dbReference>
<reference evidence="4 5" key="1">
    <citation type="journal article" date="2018" name="Mol. Biol. Evol.">
        <title>Broad Genomic Sampling Reveals a Smut Pathogenic Ancestry of the Fungal Clade Ustilaginomycotina.</title>
        <authorList>
            <person name="Kijpornyongpan T."/>
            <person name="Mondo S.J."/>
            <person name="Barry K."/>
            <person name="Sandor L."/>
            <person name="Lee J."/>
            <person name="Lipzen A."/>
            <person name="Pangilinan J."/>
            <person name="LaButti K."/>
            <person name="Hainaut M."/>
            <person name="Henrissat B."/>
            <person name="Grigoriev I.V."/>
            <person name="Spatafora J.W."/>
            <person name="Aime M.C."/>
        </authorList>
    </citation>
    <scope>NUCLEOTIDE SEQUENCE [LARGE SCALE GENOMIC DNA]</scope>
    <source>
        <strain evidence="4 5">MCA 5214</strain>
    </source>
</reference>
<evidence type="ECO:0000259" key="3">
    <source>
        <dbReference type="Pfam" id="PF08543"/>
    </source>
</evidence>
<dbReference type="GeneID" id="37027575"/>
<keyword evidence="5" id="KW-1185">Reference proteome</keyword>
<feature type="domain" description="Pyridoxamine kinase/Phosphomethylpyrimidine kinase" evidence="3">
    <location>
        <begin position="306"/>
        <end position="383"/>
    </location>
</feature>
<dbReference type="Gene3D" id="1.20.910.10">
    <property type="entry name" value="Heme oxygenase-like"/>
    <property type="match status" value="1"/>
</dbReference>
<feature type="region of interest" description="Disordered" evidence="1">
    <location>
        <begin position="168"/>
        <end position="187"/>
    </location>
</feature>
<evidence type="ECO:0008006" key="6">
    <source>
        <dbReference type="Google" id="ProtNLM"/>
    </source>
</evidence>
<dbReference type="InterPro" id="IPR029056">
    <property type="entry name" value="Ribokinase-like"/>
</dbReference>
<evidence type="ECO:0000259" key="2">
    <source>
        <dbReference type="Pfam" id="PF03070"/>
    </source>
</evidence>
<dbReference type="Pfam" id="PF08543">
    <property type="entry name" value="Phos_pyr_kin"/>
    <property type="match status" value="2"/>
</dbReference>
<organism evidence="4 5">
    <name type="scientific">Jaminaea rosea</name>
    <dbReference type="NCBI Taxonomy" id="1569628"/>
    <lineage>
        <taxon>Eukaryota</taxon>
        <taxon>Fungi</taxon>
        <taxon>Dikarya</taxon>
        <taxon>Basidiomycota</taxon>
        <taxon>Ustilaginomycotina</taxon>
        <taxon>Exobasidiomycetes</taxon>
        <taxon>Microstromatales</taxon>
        <taxon>Microstromatales incertae sedis</taxon>
        <taxon>Jaminaea</taxon>
    </lineage>
</organism>
<dbReference type="InterPro" id="IPR013749">
    <property type="entry name" value="PM/HMP-P_kinase-1"/>
</dbReference>
<dbReference type="GO" id="GO:0009228">
    <property type="term" value="P:thiamine biosynthetic process"/>
    <property type="evidence" value="ECO:0007669"/>
    <property type="project" value="InterPro"/>
</dbReference>
<dbReference type="RefSeq" id="XP_025363803.1">
    <property type="nucleotide sequence ID" value="XM_025505752.1"/>
</dbReference>
<dbReference type="InterPro" id="IPR004399">
    <property type="entry name" value="HMP/HMP-P_kinase_dom"/>
</dbReference>
<gene>
    <name evidence="4" type="ORF">BDZ90DRAFT_231177</name>
</gene>
<dbReference type="AlphaFoldDB" id="A0A316UY08"/>
<dbReference type="Pfam" id="PF03070">
    <property type="entry name" value="TENA_THI-4"/>
    <property type="match status" value="1"/>
</dbReference>
<dbReference type="SUPFAM" id="SSF48613">
    <property type="entry name" value="Heme oxygenase-like"/>
    <property type="match status" value="1"/>
</dbReference>
<protein>
    <recommendedName>
        <fullName evidence="6">Phosphomethylpyrimidine kinase</fullName>
    </recommendedName>
</protein>
<evidence type="ECO:0000313" key="5">
    <source>
        <dbReference type="Proteomes" id="UP000245884"/>
    </source>
</evidence>
<proteinExistence type="predicted"/>